<dbReference type="EMBL" id="CANHGI010000006">
    <property type="protein sequence ID" value="CAI5454307.1"/>
    <property type="molecule type" value="Genomic_DNA"/>
</dbReference>
<dbReference type="AlphaFoldDB" id="A0A9P1J116"/>
<evidence type="ECO:0000256" key="1">
    <source>
        <dbReference type="SAM" id="MobiDB-lite"/>
    </source>
</evidence>
<feature type="compositionally biased region" description="Basic and acidic residues" evidence="1">
    <location>
        <begin position="64"/>
        <end position="83"/>
    </location>
</feature>
<keyword evidence="3" id="KW-1185">Reference proteome</keyword>
<name>A0A9P1J116_9PELO</name>
<gene>
    <name evidence="2" type="ORF">CAMP_LOCUS16944</name>
</gene>
<evidence type="ECO:0000313" key="2">
    <source>
        <dbReference type="EMBL" id="CAI5454307.1"/>
    </source>
</evidence>
<protein>
    <submittedName>
        <fullName evidence="2">Uncharacterized protein</fullName>
    </submittedName>
</protein>
<organism evidence="2 3">
    <name type="scientific">Caenorhabditis angaria</name>
    <dbReference type="NCBI Taxonomy" id="860376"/>
    <lineage>
        <taxon>Eukaryota</taxon>
        <taxon>Metazoa</taxon>
        <taxon>Ecdysozoa</taxon>
        <taxon>Nematoda</taxon>
        <taxon>Chromadorea</taxon>
        <taxon>Rhabditida</taxon>
        <taxon>Rhabditina</taxon>
        <taxon>Rhabditomorpha</taxon>
        <taxon>Rhabditoidea</taxon>
        <taxon>Rhabditidae</taxon>
        <taxon>Peloderinae</taxon>
        <taxon>Caenorhabditis</taxon>
    </lineage>
</organism>
<proteinExistence type="predicted"/>
<comment type="caution">
    <text evidence="2">The sequence shown here is derived from an EMBL/GenBank/DDBJ whole genome shotgun (WGS) entry which is preliminary data.</text>
</comment>
<evidence type="ECO:0000313" key="3">
    <source>
        <dbReference type="Proteomes" id="UP001152747"/>
    </source>
</evidence>
<sequence length="83" mass="10116">MDTPVLKKERTAKRVRFEDNSNWDHLKEYENQPKRNHKRYRQESKPENITLSEQPENNNTTKTTVEKNEEPINEKFKDMKINQ</sequence>
<reference evidence="2" key="1">
    <citation type="submission" date="2022-11" db="EMBL/GenBank/DDBJ databases">
        <authorList>
            <person name="Kikuchi T."/>
        </authorList>
    </citation>
    <scope>NUCLEOTIDE SEQUENCE</scope>
    <source>
        <strain evidence="2">PS1010</strain>
    </source>
</reference>
<dbReference type="Proteomes" id="UP001152747">
    <property type="component" value="Unassembled WGS sequence"/>
</dbReference>
<accession>A0A9P1J116</accession>
<feature type="region of interest" description="Disordered" evidence="1">
    <location>
        <begin position="26"/>
        <end position="83"/>
    </location>
</feature>